<dbReference type="Gene3D" id="3.40.50.1820">
    <property type="entry name" value="alpha/beta hydrolase"/>
    <property type="match status" value="1"/>
</dbReference>
<dbReference type="InterPro" id="IPR000073">
    <property type="entry name" value="AB_hydrolase_1"/>
</dbReference>
<dbReference type="AlphaFoldDB" id="A0A7W6EHY0"/>
<dbReference type="RefSeq" id="WP_183753488.1">
    <property type="nucleotide sequence ID" value="NZ_JACICC010000006.1"/>
</dbReference>
<organism evidence="3 4">
    <name type="scientific">Pseudochelatococcus contaminans</name>
    <dbReference type="NCBI Taxonomy" id="1538103"/>
    <lineage>
        <taxon>Bacteria</taxon>
        <taxon>Pseudomonadati</taxon>
        <taxon>Pseudomonadota</taxon>
        <taxon>Alphaproteobacteria</taxon>
        <taxon>Hyphomicrobiales</taxon>
        <taxon>Chelatococcaceae</taxon>
        <taxon>Pseudochelatococcus</taxon>
    </lineage>
</organism>
<dbReference type="InterPro" id="IPR008220">
    <property type="entry name" value="HAT_MetX-like"/>
</dbReference>
<proteinExistence type="predicted"/>
<dbReference type="Pfam" id="PF00561">
    <property type="entry name" value="Abhydrolase_1"/>
    <property type="match status" value="1"/>
</dbReference>
<dbReference type="PANTHER" id="PTHR32268">
    <property type="entry name" value="HOMOSERINE O-ACETYLTRANSFERASE"/>
    <property type="match status" value="1"/>
</dbReference>
<keyword evidence="4" id="KW-1185">Reference proteome</keyword>
<dbReference type="SUPFAM" id="SSF53474">
    <property type="entry name" value="alpha/beta-Hydrolases"/>
    <property type="match status" value="1"/>
</dbReference>
<dbReference type="NCBIfam" id="NF005757">
    <property type="entry name" value="PRK07581.1"/>
    <property type="match status" value="1"/>
</dbReference>
<evidence type="ECO:0000313" key="4">
    <source>
        <dbReference type="Proteomes" id="UP000537592"/>
    </source>
</evidence>
<feature type="active site" evidence="1">
    <location>
        <position position="283"/>
    </location>
</feature>
<feature type="domain" description="AB hydrolase-1" evidence="2">
    <location>
        <begin position="55"/>
        <end position="314"/>
    </location>
</feature>
<dbReference type="InterPro" id="IPR029058">
    <property type="entry name" value="AB_hydrolase_fold"/>
</dbReference>
<evidence type="ECO:0000256" key="1">
    <source>
        <dbReference type="PIRSR" id="PIRSR000443-1"/>
    </source>
</evidence>
<dbReference type="Proteomes" id="UP000537592">
    <property type="component" value="Unassembled WGS sequence"/>
</dbReference>
<name>A0A7W6EHY0_9HYPH</name>
<sequence>MTYEILDLGDVHLQSKRCIRNAVLAYKTFGTLNAAKDNAIIYPTSFAATHDDAAWLIGTGHALDPDKYFIIVPDAFGNGLSSSPSNTPAPHDGSRFPHVTIHDNVVQQHRLLTEKFGIDRINLAIGWSLGGAQAFEWASAFPDKVERLFTFQSAARTSRHFHLFFDSVRAAIELDADFREGFYTQQPQRGLRVAARIYAAWGFSQAFFRERLDESALGYASLDDFLIDFWEGWFLKRDANNLLAQLWMGQHADISANALYRGDLDKALSAIRADTIIMPSSSDLYFPVEDAADEARRIPKAELRVLESHWGHVAGEGLNDADTKVIESAITELLAR</sequence>
<protein>
    <submittedName>
        <fullName evidence="3">Homoserine O-acetyltransferase</fullName>
        <ecNumber evidence="3">2.3.1.31</ecNumber>
    </submittedName>
</protein>
<reference evidence="3 4" key="1">
    <citation type="submission" date="2020-08" db="EMBL/GenBank/DDBJ databases">
        <title>Genomic Encyclopedia of Type Strains, Phase IV (KMG-IV): sequencing the most valuable type-strain genomes for metagenomic binning, comparative biology and taxonomic classification.</title>
        <authorList>
            <person name="Goeker M."/>
        </authorList>
    </citation>
    <scope>NUCLEOTIDE SEQUENCE [LARGE SCALE GENOMIC DNA]</scope>
    <source>
        <strain evidence="3 4">DSM 28760</strain>
    </source>
</reference>
<accession>A0A7W6EHY0</accession>
<feature type="active site" evidence="1">
    <location>
        <position position="312"/>
    </location>
</feature>
<dbReference type="PANTHER" id="PTHR32268:SF15">
    <property type="entry name" value="HOMOSERINE ACETYLTRANSFERASE FAMILY PROTEIN (AFU_ORTHOLOGUE AFUA_1G15350)"/>
    <property type="match status" value="1"/>
</dbReference>
<feature type="active site" description="Nucleophile" evidence="1">
    <location>
        <position position="128"/>
    </location>
</feature>
<dbReference type="PIRSF" id="PIRSF000443">
    <property type="entry name" value="Homoser_Ac_trans"/>
    <property type="match status" value="1"/>
</dbReference>
<dbReference type="EMBL" id="JACICC010000006">
    <property type="protein sequence ID" value="MBB3810483.1"/>
    <property type="molecule type" value="Genomic_DNA"/>
</dbReference>
<keyword evidence="3" id="KW-0012">Acyltransferase</keyword>
<dbReference type="GO" id="GO:0004414">
    <property type="term" value="F:homoserine O-acetyltransferase activity"/>
    <property type="evidence" value="ECO:0007669"/>
    <property type="project" value="UniProtKB-EC"/>
</dbReference>
<evidence type="ECO:0000259" key="2">
    <source>
        <dbReference type="Pfam" id="PF00561"/>
    </source>
</evidence>
<keyword evidence="3" id="KW-0808">Transferase</keyword>
<evidence type="ECO:0000313" key="3">
    <source>
        <dbReference type="EMBL" id="MBB3810483.1"/>
    </source>
</evidence>
<comment type="caution">
    <text evidence="3">The sequence shown here is derived from an EMBL/GenBank/DDBJ whole genome shotgun (WGS) entry which is preliminary data.</text>
</comment>
<dbReference type="EC" id="2.3.1.31" evidence="3"/>
<gene>
    <name evidence="3" type="ORF">FHS81_002584</name>
</gene>